<proteinExistence type="predicted"/>
<dbReference type="KEGG" id="pcl:Pcal_1250"/>
<dbReference type="HOGENOM" id="CLU_932618_0_0_2"/>
<evidence type="ECO:0000313" key="1">
    <source>
        <dbReference type="EMBL" id="ABO08674.1"/>
    </source>
</evidence>
<dbReference type="Gene3D" id="1.10.1670.10">
    <property type="entry name" value="Helix-hairpin-Helix base-excision DNA repair enzymes (C-terminal)"/>
    <property type="match status" value="1"/>
</dbReference>
<accession>A3MVK7</accession>
<dbReference type="InterPro" id="IPR011257">
    <property type="entry name" value="DNA_glycosylase"/>
</dbReference>
<evidence type="ECO:0000313" key="2">
    <source>
        <dbReference type="Proteomes" id="UP000001431"/>
    </source>
</evidence>
<organism evidence="1 2">
    <name type="scientific">Pyrobaculum calidifontis (strain DSM 21063 / JCM 11548 / VA1)</name>
    <dbReference type="NCBI Taxonomy" id="410359"/>
    <lineage>
        <taxon>Archaea</taxon>
        <taxon>Thermoproteota</taxon>
        <taxon>Thermoprotei</taxon>
        <taxon>Thermoproteales</taxon>
        <taxon>Thermoproteaceae</taxon>
        <taxon>Pyrobaculum</taxon>
    </lineage>
</organism>
<keyword evidence="2" id="KW-1185">Reference proteome</keyword>
<dbReference type="GO" id="GO:0006281">
    <property type="term" value="P:DNA repair"/>
    <property type="evidence" value="ECO:0007669"/>
    <property type="project" value="InterPro"/>
</dbReference>
<gene>
    <name evidence="1" type="ordered locus">Pcal_1250</name>
</gene>
<dbReference type="EMBL" id="CP000561">
    <property type="protein sequence ID" value="ABO08674.1"/>
    <property type="molecule type" value="Genomic_DNA"/>
</dbReference>
<dbReference type="eggNOG" id="arCOG00464">
    <property type="taxonomic scope" value="Archaea"/>
</dbReference>
<dbReference type="Gene3D" id="1.10.340.30">
    <property type="entry name" value="Hypothetical protein, domain 2"/>
    <property type="match status" value="1"/>
</dbReference>
<dbReference type="InterPro" id="IPR023170">
    <property type="entry name" value="HhH_base_excis_C"/>
</dbReference>
<dbReference type="STRING" id="410359.Pcal_1250"/>
<sequence>MVYAVELEERFVIRVEKGDVDFHLTAAVYNFKWYYDGERLVLVEDRDAALVVEEEGTWLRVTGYGEVEKGEAAELVAKRLGLGEDYSDFFRRAAGDPILREAPRIFAKWRLRSATPWYAFLVAVLQQNASFLQGWRGLCCIIKRFGTPMRLGQMYTIAPPTPREVLDLGDKLRSCPIGYRAATIAAVAETFAKGGDPFKARGVGPYTRSLVELLAHRRYDAAPVDRWVKRLVQEAVGQDAEQYLREKFGQWAGLAVYLYTVALDAAPLRKALERLKKGQVTPMEEVSPMGMWKTEMCH</sequence>
<dbReference type="AlphaFoldDB" id="A3MVK7"/>
<dbReference type="Proteomes" id="UP000001431">
    <property type="component" value="Chromosome"/>
</dbReference>
<name>A3MVK7_PYRCJ</name>
<reference evidence="1" key="1">
    <citation type="submission" date="2007-02" db="EMBL/GenBank/DDBJ databases">
        <title>Complete sequence of Pyrobaculum calidifontis JCM 11548.</title>
        <authorList>
            <consortium name="US DOE Joint Genome Institute"/>
            <person name="Copeland A."/>
            <person name="Lucas S."/>
            <person name="Lapidus A."/>
            <person name="Barry K."/>
            <person name="Glavina del Rio T."/>
            <person name="Dalin E."/>
            <person name="Tice H."/>
            <person name="Pitluck S."/>
            <person name="Chain P."/>
            <person name="Malfatti S."/>
            <person name="Shin M."/>
            <person name="Vergez L."/>
            <person name="Schmutz J."/>
            <person name="Larimer F."/>
            <person name="Land M."/>
            <person name="Hauser L."/>
            <person name="Kyrpides N."/>
            <person name="Mikhailova N."/>
            <person name="Cozen A.E."/>
            <person name="Fitz-Gibbon S.T."/>
            <person name="House C.H."/>
            <person name="Saltikov C."/>
            <person name="Lowe T.M."/>
            <person name="Richardson P."/>
        </authorList>
    </citation>
    <scope>NUCLEOTIDE SEQUENCE [LARGE SCALE GENOMIC DNA]</scope>
    <source>
        <strain evidence="1">JCM 11548</strain>
    </source>
</reference>
<dbReference type="GO" id="GO:0003824">
    <property type="term" value="F:catalytic activity"/>
    <property type="evidence" value="ECO:0007669"/>
    <property type="project" value="InterPro"/>
</dbReference>
<protein>
    <recommendedName>
        <fullName evidence="3">HhH-GPD domain-containing protein</fullName>
    </recommendedName>
</protein>
<evidence type="ECO:0008006" key="3">
    <source>
        <dbReference type="Google" id="ProtNLM"/>
    </source>
</evidence>
<dbReference type="SUPFAM" id="SSF48150">
    <property type="entry name" value="DNA-glycosylase"/>
    <property type="match status" value="1"/>
</dbReference>